<comment type="caution">
    <text evidence="2">The sequence shown here is derived from an EMBL/GenBank/DDBJ whole genome shotgun (WGS) entry which is preliminary data.</text>
</comment>
<proteinExistence type="predicted"/>
<gene>
    <name evidence="2" type="ORF">ALO79_200270</name>
</gene>
<reference evidence="2 3" key="1">
    <citation type="submission" date="2015-09" db="EMBL/GenBank/DDBJ databases">
        <title>Genome announcement of multiple Pseudomonas syringae strains.</title>
        <authorList>
            <person name="Thakur S."/>
            <person name="Wang P.W."/>
            <person name="Gong Y."/>
            <person name="Weir B.S."/>
            <person name="Guttman D.S."/>
        </authorList>
    </citation>
    <scope>NUCLEOTIDE SEQUENCE [LARGE SCALE GENOMIC DNA]</scope>
    <source>
        <strain evidence="2 3">ICMP9419</strain>
    </source>
</reference>
<feature type="compositionally biased region" description="Low complexity" evidence="1">
    <location>
        <begin position="1"/>
        <end position="24"/>
    </location>
</feature>
<organism evidence="2 3">
    <name type="scientific">Pseudomonas syringae pv. castaneae</name>
    <dbReference type="NCBI Taxonomy" id="264450"/>
    <lineage>
        <taxon>Bacteria</taxon>
        <taxon>Pseudomonadati</taxon>
        <taxon>Pseudomonadota</taxon>
        <taxon>Gammaproteobacteria</taxon>
        <taxon>Pseudomonadales</taxon>
        <taxon>Pseudomonadaceae</taxon>
        <taxon>Pseudomonas</taxon>
        <taxon>Pseudomonas syringae</taxon>
    </lineage>
</organism>
<dbReference type="EMBL" id="LJQD01000360">
    <property type="protein sequence ID" value="KPW93367.1"/>
    <property type="molecule type" value="Genomic_DNA"/>
</dbReference>
<name>A0A0P9S611_PSESX</name>
<sequence>MSTSTSQAWPKPSSSSQPWPSTLSGIPPECHHNNSPNTVRPNEPNGTRPISTLRPDNFSQSSEPRAIPTENTVRIKVTTVSSPCIQSLAYAGICVR</sequence>
<accession>A0A0P9S611</accession>
<dbReference type="Proteomes" id="UP000050381">
    <property type="component" value="Unassembled WGS sequence"/>
</dbReference>
<feature type="compositionally biased region" description="Polar residues" evidence="1">
    <location>
        <begin position="33"/>
        <end position="50"/>
    </location>
</feature>
<dbReference type="AlphaFoldDB" id="A0A0P9S611"/>
<feature type="region of interest" description="Disordered" evidence="1">
    <location>
        <begin position="1"/>
        <end position="70"/>
    </location>
</feature>
<evidence type="ECO:0000313" key="2">
    <source>
        <dbReference type="EMBL" id="KPW93367.1"/>
    </source>
</evidence>
<protein>
    <submittedName>
        <fullName evidence="2">Uncharacterized protein</fullName>
    </submittedName>
</protein>
<evidence type="ECO:0000256" key="1">
    <source>
        <dbReference type="SAM" id="MobiDB-lite"/>
    </source>
</evidence>
<evidence type="ECO:0000313" key="3">
    <source>
        <dbReference type="Proteomes" id="UP000050381"/>
    </source>
</evidence>